<dbReference type="InterPro" id="IPR036390">
    <property type="entry name" value="WH_DNA-bd_sf"/>
</dbReference>
<organism evidence="5 6">
    <name type="scientific">Nocardioides zeicaulis</name>
    <dbReference type="NCBI Taxonomy" id="1776857"/>
    <lineage>
        <taxon>Bacteria</taxon>
        <taxon>Bacillati</taxon>
        <taxon>Actinomycetota</taxon>
        <taxon>Actinomycetes</taxon>
        <taxon>Propionibacteriales</taxon>
        <taxon>Nocardioidaceae</taxon>
        <taxon>Nocardioides</taxon>
    </lineage>
</organism>
<protein>
    <submittedName>
        <fullName evidence="5">Helix-turn-helix transcriptional regulator</fullName>
    </submittedName>
</protein>
<evidence type="ECO:0000259" key="4">
    <source>
        <dbReference type="PROSITE" id="PS51000"/>
    </source>
</evidence>
<dbReference type="PROSITE" id="PS00894">
    <property type="entry name" value="HTH_DEOR_1"/>
    <property type="match status" value="1"/>
</dbReference>
<keyword evidence="6" id="KW-1185">Reference proteome</keyword>
<reference evidence="5 6" key="1">
    <citation type="submission" date="2024-09" db="EMBL/GenBank/DDBJ databases">
        <authorList>
            <person name="Sun Q."/>
            <person name="Mori K."/>
        </authorList>
    </citation>
    <scope>NUCLEOTIDE SEQUENCE [LARGE SCALE GENOMIC DNA]</scope>
    <source>
        <strain evidence="5 6">CCM 8654</strain>
    </source>
</reference>
<gene>
    <name evidence="5" type="ORF">ACFFJG_17310</name>
</gene>
<dbReference type="InterPro" id="IPR013196">
    <property type="entry name" value="HTH_11"/>
</dbReference>
<evidence type="ECO:0000313" key="5">
    <source>
        <dbReference type="EMBL" id="MFC0224246.1"/>
    </source>
</evidence>
<sequence>MSEPAAGPTGRLLALLSLLQARRQWPGAVLADRLEVTERTVRRDVDRLRALGYRVTAAKGPDGGYRLEAGSALPPLLFDEEQAVALAVALRLAADLDDGVAEGAARALATVRQVLPSRVRHRVDAVEVTGLDRGPRVDPVALVAVSEAIRRCEVLRFDYGDAVDQIGGPARRTEPLHLVRRRSRWYVVGWDLDREDWRTYRLDRMGLRTPHGPRFTPRALPAPDVATFVAARFKGSADQDAWPCRGSAVLHSPAAAVAPFVGDGEVEPLTDATCRVTLGSWSWPALAASLARFDTDLEQVEPPALATACRLVGKRLGAAGSSAAQPT</sequence>
<evidence type="ECO:0000313" key="6">
    <source>
        <dbReference type="Proteomes" id="UP001589698"/>
    </source>
</evidence>
<dbReference type="Gene3D" id="1.10.10.10">
    <property type="entry name" value="Winged helix-like DNA-binding domain superfamily/Winged helix DNA-binding domain"/>
    <property type="match status" value="1"/>
</dbReference>
<dbReference type="InterPro" id="IPR018356">
    <property type="entry name" value="Tscrpt_reg_HTH_DeoR_CS"/>
</dbReference>
<evidence type="ECO:0000256" key="3">
    <source>
        <dbReference type="ARBA" id="ARBA00023163"/>
    </source>
</evidence>
<evidence type="ECO:0000256" key="1">
    <source>
        <dbReference type="ARBA" id="ARBA00023015"/>
    </source>
</evidence>
<dbReference type="SUPFAM" id="SSF46785">
    <property type="entry name" value="Winged helix' DNA-binding domain"/>
    <property type="match status" value="1"/>
</dbReference>
<dbReference type="InterPro" id="IPR001034">
    <property type="entry name" value="DeoR_HTH"/>
</dbReference>
<dbReference type="InterPro" id="IPR028349">
    <property type="entry name" value="PafC-like"/>
</dbReference>
<dbReference type="InterPro" id="IPR026881">
    <property type="entry name" value="WYL_dom"/>
</dbReference>
<dbReference type="Proteomes" id="UP001589698">
    <property type="component" value="Unassembled WGS sequence"/>
</dbReference>
<keyword evidence="1" id="KW-0805">Transcription regulation</keyword>
<dbReference type="PROSITE" id="PS52050">
    <property type="entry name" value="WYL"/>
    <property type="match status" value="1"/>
</dbReference>
<dbReference type="Pfam" id="PF08279">
    <property type="entry name" value="HTH_11"/>
    <property type="match status" value="1"/>
</dbReference>
<dbReference type="RefSeq" id="WP_378520023.1">
    <property type="nucleotide sequence ID" value="NZ_CBCSDI010000005.1"/>
</dbReference>
<proteinExistence type="predicted"/>
<keyword evidence="3" id="KW-0804">Transcription</keyword>
<dbReference type="PROSITE" id="PS51000">
    <property type="entry name" value="HTH_DEOR_2"/>
    <property type="match status" value="1"/>
</dbReference>
<dbReference type="PANTHER" id="PTHR34580">
    <property type="match status" value="1"/>
</dbReference>
<dbReference type="InterPro" id="IPR051534">
    <property type="entry name" value="CBASS_pafABC_assoc_protein"/>
</dbReference>
<name>A0ABV6E5M0_9ACTN</name>
<keyword evidence="2" id="KW-0238">DNA-binding</keyword>
<dbReference type="InterPro" id="IPR036388">
    <property type="entry name" value="WH-like_DNA-bd_sf"/>
</dbReference>
<feature type="domain" description="HTH deoR-type" evidence="4">
    <location>
        <begin position="8"/>
        <end position="63"/>
    </location>
</feature>
<evidence type="ECO:0000256" key="2">
    <source>
        <dbReference type="ARBA" id="ARBA00023125"/>
    </source>
</evidence>
<accession>A0ABV6E5M0</accession>
<comment type="caution">
    <text evidence="5">The sequence shown here is derived from an EMBL/GenBank/DDBJ whole genome shotgun (WGS) entry which is preliminary data.</text>
</comment>
<dbReference type="PIRSF" id="PIRSF016838">
    <property type="entry name" value="PafC"/>
    <property type="match status" value="1"/>
</dbReference>
<dbReference type="Pfam" id="PF13280">
    <property type="entry name" value="WYL"/>
    <property type="match status" value="1"/>
</dbReference>
<dbReference type="PANTHER" id="PTHR34580:SF3">
    <property type="entry name" value="PROTEIN PAFB"/>
    <property type="match status" value="1"/>
</dbReference>
<dbReference type="EMBL" id="JBHLXH010000002">
    <property type="protein sequence ID" value="MFC0224246.1"/>
    <property type="molecule type" value="Genomic_DNA"/>
</dbReference>